<dbReference type="InterPro" id="IPR048739">
    <property type="entry name" value="CEP104_N"/>
</dbReference>
<evidence type="ECO:0000313" key="2">
    <source>
        <dbReference type="EMBL" id="OMJ79093.1"/>
    </source>
</evidence>
<dbReference type="InterPro" id="IPR052607">
    <property type="entry name" value="CEP104-like"/>
</dbReference>
<dbReference type="InterPro" id="IPR016024">
    <property type="entry name" value="ARM-type_fold"/>
</dbReference>
<dbReference type="PANTHER" id="PTHR13371">
    <property type="entry name" value="GLYCINE-, GLUTAMATE-, THIENYLCYCLOHEXYLPIPERIDINE-BINDING PROTEIN"/>
    <property type="match status" value="1"/>
</dbReference>
<keyword evidence="3" id="KW-1185">Reference proteome</keyword>
<dbReference type="Pfam" id="PF02151">
    <property type="entry name" value="UVR"/>
    <property type="match status" value="1"/>
</dbReference>
<dbReference type="Gene3D" id="1.25.10.10">
    <property type="entry name" value="Leucine-rich Repeat Variant"/>
    <property type="match status" value="1"/>
</dbReference>
<dbReference type="Proteomes" id="UP000187209">
    <property type="component" value="Unassembled WGS sequence"/>
</dbReference>
<dbReference type="PANTHER" id="PTHR13371:SF0">
    <property type="entry name" value="CENTROSOMAL PROTEIN OF 104 KDA"/>
    <property type="match status" value="1"/>
</dbReference>
<organism evidence="2 3">
    <name type="scientific">Stentor coeruleus</name>
    <dbReference type="NCBI Taxonomy" id="5963"/>
    <lineage>
        <taxon>Eukaryota</taxon>
        <taxon>Sar</taxon>
        <taxon>Alveolata</taxon>
        <taxon>Ciliophora</taxon>
        <taxon>Postciliodesmatophora</taxon>
        <taxon>Heterotrichea</taxon>
        <taxon>Heterotrichida</taxon>
        <taxon>Stentoridae</taxon>
        <taxon>Stentor</taxon>
    </lineage>
</organism>
<dbReference type="InterPro" id="IPR034085">
    <property type="entry name" value="TOG"/>
</dbReference>
<dbReference type="Gene3D" id="2.60.120.260">
    <property type="entry name" value="Galactose-binding domain-like"/>
    <property type="match status" value="1"/>
</dbReference>
<evidence type="ECO:0000259" key="1">
    <source>
        <dbReference type="PROSITE" id="PS50151"/>
    </source>
</evidence>
<dbReference type="GO" id="GO:0005929">
    <property type="term" value="C:cilium"/>
    <property type="evidence" value="ECO:0007669"/>
    <property type="project" value="TreeGrafter"/>
</dbReference>
<dbReference type="InterPro" id="IPR011989">
    <property type="entry name" value="ARM-like"/>
</dbReference>
<comment type="caution">
    <text evidence="2">The sequence shown here is derived from an EMBL/GenBank/DDBJ whole genome shotgun (WGS) entry which is preliminary data.</text>
</comment>
<protein>
    <recommendedName>
        <fullName evidence="1">UVR domain-containing protein</fullName>
    </recommendedName>
</protein>
<dbReference type="InterPro" id="IPR048738">
    <property type="entry name" value="CEP104_Znf"/>
</dbReference>
<proteinExistence type="predicted"/>
<gene>
    <name evidence="2" type="ORF">SteCoe_20952</name>
</gene>
<reference evidence="2 3" key="1">
    <citation type="submission" date="2016-11" db="EMBL/GenBank/DDBJ databases">
        <title>The macronuclear genome of Stentor coeruleus: a giant cell with tiny introns.</title>
        <authorList>
            <person name="Slabodnick M."/>
            <person name="Ruby J.G."/>
            <person name="Reiff S.B."/>
            <person name="Swart E.C."/>
            <person name="Gosai S."/>
            <person name="Prabakaran S."/>
            <person name="Witkowska E."/>
            <person name="Larue G.E."/>
            <person name="Fisher S."/>
            <person name="Freeman R.M."/>
            <person name="Gunawardena J."/>
            <person name="Chu W."/>
            <person name="Stover N.A."/>
            <person name="Gregory B.D."/>
            <person name="Nowacki M."/>
            <person name="Derisi J."/>
            <person name="Roy S.W."/>
            <person name="Marshall W.F."/>
            <person name="Sood P."/>
        </authorList>
    </citation>
    <scope>NUCLEOTIDE SEQUENCE [LARGE SCALE GENOMIC DNA]</scope>
    <source>
        <strain evidence="2">WM001</strain>
    </source>
</reference>
<name>A0A1R2BQL0_9CILI</name>
<accession>A0A1R2BQL0</accession>
<dbReference type="SMART" id="SM01349">
    <property type="entry name" value="TOG"/>
    <property type="match status" value="1"/>
</dbReference>
<dbReference type="EMBL" id="MPUH01000488">
    <property type="protein sequence ID" value="OMJ79093.1"/>
    <property type="molecule type" value="Genomic_DNA"/>
</dbReference>
<dbReference type="InterPro" id="IPR008979">
    <property type="entry name" value="Galactose-bd-like_sf"/>
</dbReference>
<dbReference type="OrthoDB" id="66599at2759"/>
<dbReference type="InterPro" id="IPR001943">
    <property type="entry name" value="UVR_dom"/>
</dbReference>
<dbReference type="Pfam" id="PF21038">
    <property type="entry name" value="CEP104_N"/>
    <property type="match status" value="1"/>
</dbReference>
<sequence>MSNLAKLKFRVVSCSSEDNDFPVTELLKHGPQSKGWQSARFQDFPQVIIFQFICPVQIQQLQFLSHQSKISSRIEIFTYIPENPVSIPPLDQFKWKRLGYLSLDNNEKSNFQARELKSVFIDIKALFLKISLNKCHINKYNMFNQVGLVAVNALGEELGDLSAPSRKGLPPRLENELEFDPVTTDRLKQLLIAKDRAIENEDFDEAKKLKDAIERLRSVGQQLYTLEERKRIAINNEDYESAKVIKMEIERLRNAILPPAENNNYSRPYSGNRPLGLDRPASRPLAGNPIPQSDFDIFPPTKAMKNDPFIKQENLPIRNQIYGNKGPVSHDEQVIPTVASGKNPAQIYEEDDEEGPKNVSNSPEPLGMQQAKFAEPFIHILTDKVCKRIFSKTWQFREEGLGIIMNEVSGSSSEIFANLDNPDIYTGTLGAIRHTIGDKVAQVSQKSMGLLGLLIKTIPPSRGYIHGDSSEYVQSIMVLLLDKAGDNNARIRELAEQTFMALGTSEIVGINSSVQTIIKPSKEKSTSQKHIVGKLNLLTTIVEEFRIDNSNVPFQPVVDYAINNYTNSNSEIRNAAHNLLMKIYSSAGTKLSSLVSENKNLRQAQIDALQKGFSEVEVGTYQEPKAVQIKAVRNEREVRENKEVKEQKSSIKNVGMCEFCGKTDSIFMNQDNLDIHYWKDCPMLVACPQCSQIVEIIQLNSHMLKECELKELVGQCPRCKEAIHMDEYEQHMEEQACLGAKPALKANRCPLCHDDVDPGQNGWMKHILTEGCPNNDRSNY</sequence>
<feature type="domain" description="UVR" evidence="1">
    <location>
        <begin position="184"/>
        <end position="219"/>
    </location>
</feature>
<dbReference type="InterPro" id="IPR013083">
    <property type="entry name" value="Znf_RING/FYVE/PHD"/>
</dbReference>
<dbReference type="SUPFAM" id="SSF48371">
    <property type="entry name" value="ARM repeat"/>
    <property type="match status" value="1"/>
</dbReference>
<dbReference type="PROSITE" id="PS50151">
    <property type="entry name" value="UVR"/>
    <property type="match status" value="1"/>
</dbReference>
<evidence type="ECO:0000313" key="3">
    <source>
        <dbReference type="Proteomes" id="UP000187209"/>
    </source>
</evidence>
<dbReference type="Gene3D" id="3.30.40.10">
    <property type="entry name" value="Zinc/RING finger domain, C3HC4 (zinc finger)"/>
    <property type="match status" value="1"/>
</dbReference>
<dbReference type="Pfam" id="PF21040">
    <property type="entry name" value="CEP104-like_TOG"/>
    <property type="match status" value="1"/>
</dbReference>
<dbReference type="Pfam" id="PF21039">
    <property type="entry name" value="CEP104_ZnF"/>
    <property type="match status" value="1"/>
</dbReference>
<dbReference type="SUPFAM" id="SSF49785">
    <property type="entry name" value="Galactose-binding domain-like"/>
    <property type="match status" value="1"/>
</dbReference>
<dbReference type="AlphaFoldDB" id="A0A1R2BQL0"/>